<name>A0A9W8WZV6_9PLEO</name>
<dbReference type="EMBL" id="JAPEUV010000040">
    <property type="protein sequence ID" value="KAJ4337272.1"/>
    <property type="molecule type" value="Genomic_DNA"/>
</dbReference>
<feature type="coiled-coil region" evidence="1">
    <location>
        <begin position="101"/>
        <end position="135"/>
    </location>
</feature>
<accession>A0A9W8WZV6</accession>
<comment type="caution">
    <text evidence="2">The sequence shown here is derived from an EMBL/GenBank/DDBJ whole genome shotgun (WGS) entry which is preliminary data.</text>
</comment>
<sequence length="167" mass="19000">MFETSDRRLEQINSTSDLKRYVQYGKVFDQPKGNQARTDDLIDQNKSLAMQLDTALKNTASLKAKFSKQASDVTKLLIHNCKLATDVEELKKVAADLQATDTRHRQTAQQLQTKNDQLKKEIASSKNDNAFLEAKIKERTDHIFSIREDIVTLQQCEQTTNATIKSL</sequence>
<dbReference type="Proteomes" id="UP001140562">
    <property type="component" value="Unassembled WGS sequence"/>
</dbReference>
<dbReference type="AlphaFoldDB" id="A0A9W8WZV6"/>
<protein>
    <submittedName>
        <fullName evidence="2">Uncharacterized protein</fullName>
    </submittedName>
</protein>
<gene>
    <name evidence="2" type="ORF">N0V87_004772</name>
</gene>
<keyword evidence="3" id="KW-1185">Reference proteome</keyword>
<evidence type="ECO:0000313" key="2">
    <source>
        <dbReference type="EMBL" id="KAJ4337272.1"/>
    </source>
</evidence>
<organism evidence="2 3">
    <name type="scientific">Didymella glomerata</name>
    <dbReference type="NCBI Taxonomy" id="749621"/>
    <lineage>
        <taxon>Eukaryota</taxon>
        <taxon>Fungi</taxon>
        <taxon>Dikarya</taxon>
        <taxon>Ascomycota</taxon>
        <taxon>Pezizomycotina</taxon>
        <taxon>Dothideomycetes</taxon>
        <taxon>Pleosporomycetidae</taxon>
        <taxon>Pleosporales</taxon>
        <taxon>Pleosporineae</taxon>
        <taxon>Didymellaceae</taxon>
        <taxon>Didymella</taxon>
    </lineage>
</organism>
<proteinExistence type="predicted"/>
<evidence type="ECO:0000313" key="3">
    <source>
        <dbReference type="Proteomes" id="UP001140562"/>
    </source>
</evidence>
<reference evidence="2" key="1">
    <citation type="submission" date="2022-10" db="EMBL/GenBank/DDBJ databases">
        <title>Tapping the CABI collections for fungal endophytes: first genome assemblies for Collariella, Neodidymelliopsis, Ascochyta clinopodiicola, Didymella pomorum, Didymosphaeria variabile, Neocosmospora piperis and Neocucurbitaria cava.</title>
        <authorList>
            <person name="Hill R."/>
        </authorList>
    </citation>
    <scope>NUCLEOTIDE SEQUENCE</scope>
    <source>
        <strain evidence="2">IMI 360193</strain>
    </source>
</reference>
<keyword evidence="1" id="KW-0175">Coiled coil</keyword>
<evidence type="ECO:0000256" key="1">
    <source>
        <dbReference type="SAM" id="Coils"/>
    </source>
</evidence>